<reference evidence="1 2" key="1">
    <citation type="submission" date="2022-06" db="EMBL/GenBank/DDBJ databases">
        <title>Isolation of gut microbiota from human fecal samples.</title>
        <authorList>
            <person name="Pamer E.G."/>
            <person name="Barat B."/>
            <person name="Waligurski E."/>
            <person name="Medina S."/>
            <person name="Paddock L."/>
            <person name="Mostad J."/>
        </authorList>
    </citation>
    <scope>NUCLEOTIDE SEQUENCE [LARGE SCALE GENOMIC DNA]</scope>
    <source>
        <strain evidence="1 2">DFI.7.95</strain>
    </source>
</reference>
<sequence length="62" mass="7327">MRGRNTENLIVELSSKMANYQQRRYVVMKFIHGEKHIVFNDIGKGRRKKEVYDGIEVIIAMD</sequence>
<accession>A0ABT1S6L9</accession>
<proteinExistence type="predicted"/>
<dbReference type="RefSeq" id="WP_256310420.1">
    <property type="nucleotide sequence ID" value="NZ_JANGAC010000002.1"/>
</dbReference>
<evidence type="ECO:0000313" key="1">
    <source>
        <dbReference type="EMBL" id="MCQ4922109.1"/>
    </source>
</evidence>
<organism evidence="1 2">
    <name type="scientific">Tissierella carlieri</name>
    <dbReference type="NCBI Taxonomy" id="689904"/>
    <lineage>
        <taxon>Bacteria</taxon>
        <taxon>Bacillati</taxon>
        <taxon>Bacillota</taxon>
        <taxon>Tissierellia</taxon>
        <taxon>Tissierellales</taxon>
        <taxon>Tissierellaceae</taxon>
        <taxon>Tissierella</taxon>
    </lineage>
</organism>
<protein>
    <submittedName>
        <fullName evidence="1">Uncharacterized protein</fullName>
    </submittedName>
</protein>
<keyword evidence="2" id="KW-1185">Reference proteome</keyword>
<dbReference type="Proteomes" id="UP001524478">
    <property type="component" value="Unassembled WGS sequence"/>
</dbReference>
<gene>
    <name evidence="1" type="ORF">NE686_03345</name>
</gene>
<name>A0ABT1S6L9_9FIRM</name>
<comment type="caution">
    <text evidence="1">The sequence shown here is derived from an EMBL/GenBank/DDBJ whole genome shotgun (WGS) entry which is preliminary data.</text>
</comment>
<dbReference type="EMBL" id="JANGAC010000002">
    <property type="protein sequence ID" value="MCQ4922109.1"/>
    <property type="molecule type" value="Genomic_DNA"/>
</dbReference>
<evidence type="ECO:0000313" key="2">
    <source>
        <dbReference type="Proteomes" id="UP001524478"/>
    </source>
</evidence>